<keyword evidence="1" id="KW-0813">Transport</keyword>
<evidence type="ECO:0000256" key="1">
    <source>
        <dbReference type="ARBA" id="ARBA00022448"/>
    </source>
</evidence>
<accession>A0AAN1XVA8</accession>
<evidence type="ECO:0000259" key="4">
    <source>
        <dbReference type="PROSITE" id="PS50893"/>
    </source>
</evidence>
<protein>
    <recommendedName>
        <fullName evidence="4">ABC transporter domain-containing protein</fullName>
    </recommendedName>
</protein>
<evidence type="ECO:0000256" key="2">
    <source>
        <dbReference type="ARBA" id="ARBA00022741"/>
    </source>
</evidence>
<dbReference type="InterPro" id="IPR027417">
    <property type="entry name" value="P-loop_NTPase"/>
</dbReference>
<feature type="domain" description="ABC transporter" evidence="4">
    <location>
        <begin position="6"/>
        <end position="236"/>
    </location>
</feature>
<keyword evidence="3" id="KW-0067">ATP-binding</keyword>
<dbReference type="InterPro" id="IPR003439">
    <property type="entry name" value="ABC_transporter-like_ATP-bd"/>
</dbReference>
<dbReference type="KEGG" id="vab:WPS_09110"/>
<dbReference type="PROSITE" id="PS00211">
    <property type="entry name" value="ABC_TRANSPORTER_1"/>
    <property type="match status" value="1"/>
</dbReference>
<dbReference type="GO" id="GO:0005524">
    <property type="term" value="F:ATP binding"/>
    <property type="evidence" value="ECO:0007669"/>
    <property type="project" value="UniProtKB-KW"/>
</dbReference>
<dbReference type="InterPro" id="IPR017871">
    <property type="entry name" value="ABC_transporter-like_CS"/>
</dbReference>
<dbReference type="PANTHER" id="PTHR42711">
    <property type="entry name" value="ABC TRANSPORTER ATP-BINDING PROTEIN"/>
    <property type="match status" value="1"/>
</dbReference>
<name>A0AAN1XVA8_UNVUL</name>
<evidence type="ECO:0000313" key="5">
    <source>
        <dbReference type="EMBL" id="BDE05635.1"/>
    </source>
</evidence>
<evidence type="ECO:0000313" key="6">
    <source>
        <dbReference type="Proteomes" id="UP001317532"/>
    </source>
</evidence>
<dbReference type="PANTHER" id="PTHR42711:SF15">
    <property type="entry name" value="ABC-TYPE MULTIDRUG TRANSPORT SYSTEM, ATPASE COMPONENT"/>
    <property type="match status" value="1"/>
</dbReference>
<dbReference type="GO" id="GO:0016887">
    <property type="term" value="F:ATP hydrolysis activity"/>
    <property type="evidence" value="ECO:0007669"/>
    <property type="project" value="InterPro"/>
</dbReference>
<proteinExistence type="predicted"/>
<dbReference type="RefSeq" id="WP_317996662.1">
    <property type="nucleotide sequence ID" value="NZ_AP025523.1"/>
</dbReference>
<keyword evidence="2" id="KW-0547">Nucleotide-binding</keyword>
<sequence length="239" mass="26530">MSVPALKIDGLIKRYGEFTAVDGISFEVEEGAFFGLLGPNGAGKTTTINAIVGLAKISGGSIALFGHDVQRDWRTARPLVGVAPQEYNFDRYLNIRDVLIYQAGYYGQRGAAVAKRADLLLERFDLTSKAKQPYTRLSGGMKRRLTLARALIHEPRLVILDEPTAGVDVELRLELWSLLRELNTKGTTIILTTHYLEEAEELCDRIGIIQSGKLVALETTRRLVGEGNLQDVFLELTRR</sequence>
<dbReference type="AlphaFoldDB" id="A0AAN1XVA8"/>
<dbReference type="SMART" id="SM00382">
    <property type="entry name" value="AAA"/>
    <property type="match status" value="1"/>
</dbReference>
<reference evidence="5 6" key="1">
    <citation type="journal article" date="2022" name="ISME Commun">
        <title>Vulcanimicrobium alpinus gen. nov. sp. nov., the first cultivated representative of the candidate phylum 'Eremiobacterota', is a metabolically versatile aerobic anoxygenic phototroph.</title>
        <authorList>
            <person name="Yabe S."/>
            <person name="Muto K."/>
            <person name="Abe K."/>
            <person name="Yokota A."/>
            <person name="Staudigel H."/>
            <person name="Tebo B.M."/>
        </authorList>
    </citation>
    <scope>NUCLEOTIDE SEQUENCE [LARGE SCALE GENOMIC DNA]</scope>
    <source>
        <strain evidence="5 6">WC8-2</strain>
    </source>
</reference>
<organism evidence="5 6">
    <name type="scientific">Vulcanimicrobium alpinum</name>
    <dbReference type="NCBI Taxonomy" id="3016050"/>
    <lineage>
        <taxon>Bacteria</taxon>
        <taxon>Bacillati</taxon>
        <taxon>Vulcanimicrobiota</taxon>
        <taxon>Vulcanimicrobiia</taxon>
        <taxon>Vulcanimicrobiales</taxon>
        <taxon>Vulcanimicrobiaceae</taxon>
        <taxon>Vulcanimicrobium</taxon>
    </lineage>
</organism>
<dbReference type="Pfam" id="PF00005">
    <property type="entry name" value="ABC_tran"/>
    <property type="match status" value="1"/>
</dbReference>
<dbReference type="Proteomes" id="UP001317532">
    <property type="component" value="Chromosome"/>
</dbReference>
<evidence type="ECO:0000256" key="3">
    <source>
        <dbReference type="ARBA" id="ARBA00022840"/>
    </source>
</evidence>
<dbReference type="InterPro" id="IPR003593">
    <property type="entry name" value="AAA+_ATPase"/>
</dbReference>
<dbReference type="EMBL" id="AP025523">
    <property type="protein sequence ID" value="BDE05635.1"/>
    <property type="molecule type" value="Genomic_DNA"/>
</dbReference>
<dbReference type="PROSITE" id="PS50893">
    <property type="entry name" value="ABC_TRANSPORTER_2"/>
    <property type="match status" value="1"/>
</dbReference>
<keyword evidence="6" id="KW-1185">Reference proteome</keyword>
<dbReference type="SUPFAM" id="SSF52540">
    <property type="entry name" value="P-loop containing nucleoside triphosphate hydrolases"/>
    <property type="match status" value="1"/>
</dbReference>
<gene>
    <name evidence="5" type="ORF">WPS_09110</name>
</gene>
<dbReference type="Gene3D" id="3.40.50.300">
    <property type="entry name" value="P-loop containing nucleotide triphosphate hydrolases"/>
    <property type="match status" value="1"/>
</dbReference>
<dbReference type="InterPro" id="IPR050763">
    <property type="entry name" value="ABC_transporter_ATP-binding"/>
</dbReference>